<dbReference type="Gramene" id="KQL23332">
    <property type="protein sequence ID" value="KQL23332"/>
    <property type="gene ID" value="SETIT_031754mg"/>
</dbReference>
<keyword evidence="1" id="KW-0732">Signal</keyword>
<protein>
    <recommendedName>
        <fullName evidence="4">Secreted protein</fullName>
    </recommendedName>
</protein>
<evidence type="ECO:0000313" key="3">
    <source>
        <dbReference type="Proteomes" id="UP000004995"/>
    </source>
</evidence>
<sequence>MWCWCWRSRAPLFVSSSVEGVSVSFHCFVCEREKERAINKQYCHLFTLPVEYLKSVIKRFRSLHLSQHH</sequence>
<reference evidence="3" key="1">
    <citation type="journal article" date="2012" name="Nat. Biotechnol.">
        <title>Reference genome sequence of the model plant Setaria.</title>
        <authorList>
            <person name="Bennetzen J.L."/>
            <person name="Schmutz J."/>
            <person name="Wang H."/>
            <person name="Percifield R."/>
            <person name="Hawkins J."/>
            <person name="Pontaroli A.C."/>
            <person name="Estep M."/>
            <person name="Feng L."/>
            <person name="Vaughn J.N."/>
            <person name="Grimwood J."/>
            <person name="Jenkins J."/>
            <person name="Barry K."/>
            <person name="Lindquist E."/>
            <person name="Hellsten U."/>
            <person name="Deshpande S."/>
            <person name="Wang X."/>
            <person name="Wu X."/>
            <person name="Mitros T."/>
            <person name="Triplett J."/>
            <person name="Yang X."/>
            <person name="Ye C.Y."/>
            <person name="Mauro-Herrera M."/>
            <person name="Wang L."/>
            <person name="Li P."/>
            <person name="Sharma M."/>
            <person name="Sharma R."/>
            <person name="Ronald P.C."/>
            <person name="Panaud O."/>
            <person name="Kellogg E.A."/>
            <person name="Brutnell T.P."/>
            <person name="Doust A.N."/>
            <person name="Tuskan G.A."/>
            <person name="Rokhsar D."/>
            <person name="Devos K.M."/>
        </authorList>
    </citation>
    <scope>NUCLEOTIDE SEQUENCE [LARGE SCALE GENOMIC DNA]</scope>
    <source>
        <strain evidence="3">cv. Yugu1</strain>
    </source>
</reference>
<dbReference type="InParanoid" id="K3ZYS2"/>
<accession>K3ZYS2</accession>
<keyword evidence="3" id="KW-1185">Reference proteome</keyword>
<evidence type="ECO:0000256" key="1">
    <source>
        <dbReference type="SAM" id="SignalP"/>
    </source>
</evidence>
<proteinExistence type="predicted"/>
<reference evidence="2" key="2">
    <citation type="submission" date="2018-08" db="UniProtKB">
        <authorList>
            <consortium name="EnsemblPlants"/>
        </authorList>
    </citation>
    <scope>IDENTIFICATION</scope>
    <source>
        <strain evidence="2">Yugu1</strain>
    </source>
</reference>
<evidence type="ECO:0000313" key="2">
    <source>
        <dbReference type="EnsemblPlants" id="KQL23332"/>
    </source>
</evidence>
<dbReference type="HOGENOM" id="CLU_2780641_0_0_1"/>
<dbReference type="Proteomes" id="UP000004995">
    <property type="component" value="Unassembled WGS sequence"/>
</dbReference>
<feature type="chain" id="PRO_5010128394" description="Secreted protein" evidence="1">
    <location>
        <begin position="21"/>
        <end position="69"/>
    </location>
</feature>
<name>K3ZYS2_SETIT</name>
<dbReference type="AlphaFoldDB" id="K3ZYS2"/>
<dbReference type="EMBL" id="AGNK02000826">
    <property type="status" value="NOT_ANNOTATED_CDS"/>
    <property type="molecule type" value="Genomic_DNA"/>
</dbReference>
<dbReference type="EnsemblPlants" id="KQL23332">
    <property type="protein sequence ID" value="KQL23332"/>
    <property type="gene ID" value="SETIT_031754mg"/>
</dbReference>
<feature type="signal peptide" evidence="1">
    <location>
        <begin position="1"/>
        <end position="20"/>
    </location>
</feature>
<evidence type="ECO:0008006" key="4">
    <source>
        <dbReference type="Google" id="ProtNLM"/>
    </source>
</evidence>
<organism evidence="2 3">
    <name type="scientific">Setaria italica</name>
    <name type="common">Foxtail millet</name>
    <name type="synonym">Panicum italicum</name>
    <dbReference type="NCBI Taxonomy" id="4555"/>
    <lineage>
        <taxon>Eukaryota</taxon>
        <taxon>Viridiplantae</taxon>
        <taxon>Streptophyta</taxon>
        <taxon>Embryophyta</taxon>
        <taxon>Tracheophyta</taxon>
        <taxon>Spermatophyta</taxon>
        <taxon>Magnoliopsida</taxon>
        <taxon>Liliopsida</taxon>
        <taxon>Poales</taxon>
        <taxon>Poaceae</taxon>
        <taxon>PACMAD clade</taxon>
        <taxon>Panicoideae</taxon>
        <taxon>Panicodae</taxon>
        <taxon>Paniceae</taxon>
        <taxon>Cenchrinae</taxon>
        <taxon>Setaria</taxon>
    </lineage>
</organism>